<dbReference type="Gene3D" id="3.40.50.300">
    <property type="entry name" value="P-loop containing nucleotide triphosphate hydrolases"/>
    <property type="match status" value="1"/>
</dbReference>
<gene>
    <name evidence="5" type="ordered locus">SCATT_26530</name>
</gene>
<evidence type="ECO:0000259" key="4">
    <source>
        <dbReference type="PROSITE" id="PS50893"/>
    </source>
</evidence>
<proteinExistence type="predicted"/>
<dbReference type="Proteomes" id="UP000007842">
    <property type="component" value="Chromosome"/>
</dbReference>
<dbReference type="PANTHER" id="PTHR42939">
    <property type="entry name" value="ABC TRANSPORTER ATP-BINDING PROTEIN ALBC-RELATED"/>
    <property type="match status" value="1"/>
</dbReference>
<reference evidence="6" key="1">
    <citation type="submission" date="2011-12" db="EMBL/GenBank/DDBJ databases">
        <title>Complete genome sequence of Streptomyces cattleya strain DSM 46488.</title>
        <authorList>
            <person name="Ou H.-Y."/>
            <person name="Li P."/>
            <person name="Zhao C."/>
            <person name="O'Hagan D."/>
            <person name="Deng Z."/>
        </authorList>
    </citation>
    <scope>NUCLEOTIDE SEQUENCE [LARGE SCALE GENOMIC DNA]</scope>
    <source>
        <strain evidence="6">ATCC 35852 / DSM 46488 / JCM 4925 / NBRC 14057 / NRRL 8057</strain>
    </source>
</reference>
<feature type="domain" description="ABC transporter" evidence="4">
    <location>
        <begin position="28"/>
        <end position="226"/>
    </location>
</feature>
<evidence type="ECO:0000313" key="5">
    <source>
        <dbReference type="EMBL" id="AEW95024.1"/>
    </source>
</evidence>
<keyword evidence="3 5" id="KW-0067">ATP-binding</keyword>
<organism evidence="5 6">
    <name type="scientific">Streptantibioticus cattleyicolor (strain ATCC 35852 / DSM 46488 / JCM 4925 / NBRC 14057 / NRRL 8057)</name>
    <name type="common">Streptomyces cattleya</name>
    <dbReference type="NCBI Taxonomy" id="1003195"/>
    <lineage>
        <taxon>Bacteria</taxon>
        <taxon>Bacillati</taxon>
        <taxon>Actinomycetota</taxon>
        <taxon>Actinomycetes</taxon>
        <taxon>Kitasatosporales</taxon>
        <taxon>Streptomycetaceae</taxon>
        <taxon>Streptantibioticus</taxon>
    </lineage>
</organism>
<dbReference type="SMART" id="SM00382">
    <property type="entry name" value="AAA"/>
    <property type="match status" value="1"/>
</dbReference>
<dbReference type="HOGENOM" id="CLU_000604_1_2_11"/>
<evidence type="ECO:0000256" key="1">
    <source>
        <dbReference type="ARBA" id="ARBA00022448"/>
    </source>
</evidence>
<dbReference type="InterPro" id="IPR051782">
    <property type="entry name" value="ABC_Transporter_VariousFunc"/>
</dbReference>
<name>G8WZP8_STREN</name>
<dbReference type="STRING" id="1003195.SCATT_26530"/>
<dbReference type="eggNOG" id="COG1131">
    <property type="taxonomic scope" value="Bacteria"/>
</dbReference>
<accession>G8WZP8</accession>
<dbReference type="PANTHER" id="PTHR42939:SF1">
    <property type="entry name" value="ABC TRANSPORTER ATP-BINDING PROTEIN ALBC-RELATED"/>
    <property type="match status" value="1"/>
</dbReference>
<evidence type="ECO:0000256" key="2">
    <source>
        <dbReference type="ARBA" id="ARBA00022741"/>
    </source>
</evidence>
<dbReference type="Pfam" id="PF00005">
    <property type="entry name" value="ABC_tran"/>
    <property type="match status" value="1"/>
</dbReference>
<dbReference type="AlphaFoldDB" id="G8WZP8"/>
<dbReference type="InterPro" id="IPR003593">
    <property type="entry name" value="AAA+_ATPase"/>
</dbReference>
<dbReference type="EMBL" id="CP003219">
    <property type="protein sequence ID" value="AEW95024.1"/>
    <property type="molecule type" value="Genomic_DNA"/>
</dbReference>
<dbReference type="PATRIC" id="fig|1003195.29.peg.2660"/>
<sequence length="227" mass="23598">MPAARRGRLTVWTAGSGRHRTGSGPAALHAVRLGYRHRGGRWVLWGCDLVVPAGEIVVLAGASGAGKSTLLRLAAGLSRPTTGWLTVVGAAPGSARARRGCAFVGQDAPLYPHFTVADTLRLGRELNRGWDDRAAHAVVRSAGIGPGDRVGALPPAARTRVALALALGKRPELLLLDEPLTGLDPAARRDLLAPVLADHARRGTTVLLSVRELSDVTEPAAAVGRAA</sequence>
<dbReference type="GO" id="GO:0016887">
    <property type="term" value="F:ATP hydrolysis activity"/>
    <property type="evidence" value="ECO:0007669"/>
    <property type="project" value="InterPro"/>
</dbReference>
<keyword evidence="6" id="KW-1185">Reference proteome</keyword>
<dbReference type="InterPro" id="IPR003439">
    <property type="entry name" value="ABC_transporter-like_ATP-bd"/>
</dbReference>
<dbReference type="InterPro" id="IPR027417">
    <property type="entry name" value="P-loop_NTPase"/>
</dbReference>
<protein>
    <submittedName>
        <fullName evidence="5">Putative ABC transporter ATP-binding protein</fullName>
    </submittedName>
</protein>
<dbReference type="KEGG" id="scy:SCATT_26530"/>
<evidence type="ECO:0000256" key="3">
    <source>
        <dbReference type="ARBA" id="ARBA00022840"/>
    </source>
</evidence>
<evidence type="ECO:0000313" key="6">
    <source>
        <dbReference type="Proteomes" id="UP000007842"/>
    </source>
</evidence>
<dbReference type="PROSITE" id="PS50893">
    <property type="entry name" value="ABC_TRANSPORTER_2"/>
    <property type="match status" value="1"/>
</dbReference>
<keyword evidence="2" id="KW-0547">Nucleotide-binding</keyword>
<dbReference type="GO" id="GO:0005524">
    <property type="term" value="F:ATP binding"/>
    <property type="evidence" value="ECO:0007669"/>
    <property type="project" value="UniProtKB-KW"/>
</dbReference>
<dbReference type="SUPFAM" id="SSF52540">
    <property type="entry name" value="P-loop containing nucleoside triphosphate hydrolases"/>
    <property type="match status" value="1"/>
</dbReference>
<keyword evidence="1" id="KW-0813">Transport</keyword>